<sequence>MRELISSGSFNKKLGEFLSNHPELQIKTKRTLELLAKDVFYPLLKTHKLSGTLKIFYSANINYQYRIYFLFDKESVILVNIGSHDEVY</sequence>
<gene>
    <name evidence="1" type="ORF">A2733_01080</name>
</gene>
<dbReference type="Gene3D" id="3.30.2310.20">
    <property type="entry name" value="RelE-like"/>
    <property type="match status" value="1"/>
</dbReference>
<evidence type="ECO:0008006" key="3">
    <source>
        <dbReference type="Google" id="ProtNLM"/>
    </source>
</evidence>
<organism evidence="1 2">
    <name type="scientific">Candidatus Nomurabacteria bacterium RIFCSPHIGHO2_01_FULL_40_20</name>
    <dbReference type="NCBI Taxonomy" id="1801738"/>
    <lineage>
        <taxon>Bacteria</taxon>
        <taxon>Candidatus Nomuraibacteriota</taxon>
    </lineage>
</organism>
<dbReference type="SUPFAM" id="SSF143011">
    <property type="entry name" value="RelE-like"/>
    <property type="match status" value="1"/>
</dbReference>
<comment type="caution">
    <text evidence="1">The sequence shown here is derived from an EMBL/GenBank/DDBJ whole genome shotgun (WGS) entry which is preliminary data.</text>
</comment>
<dbReference type="EMBL" id="MFTO01000009">
    <property type="protein sequence ID" value="OGI64002.1"/>
    <property type="molecule type" value="Genomic_DNA"/>
</dbReference>
<evidence type="ECO:0000313" key="2">
    <source>
        <dbReference type="Proteomes" id="UP000178985"/>
    </source>
</evidence>
<protein>
    <recommendedName>
        <fullName evidence="3">Plasmid stabilization protein</fullName>
    </recommendedName>
</protein>
<reference evidence="1 2" key="1">
    <citation type="journal article" date="2016" name="Nat. Commun.">
        <title>Thousands of microbial genomes shed light on interconnected biogeochemical processes in an aquifer system.</title>
        <authorList>
            <person name="Anantharaman K."/>
            <person name="Brown C.T."/>
            <person name="Hug L.A."/>
            <person name="Sharon I."/>
            <person name="Castelle C.J."/>
            <person name="Probst A.J."/>
            <person name="Thomas B.C."/>
            <person name="Singh A."/>
            <person name="Wilkins M.J."/>
            <person name="Karaoz U."/>
            <person name="Brodie E.L."/>
            <person name="Williams K.H."/>
            <person name="Hubbard S.S."/>
            <person name="Banfield J.F."/>
        </authorList>
    </citation>
    <scope>NUCLEOTIDE SEQUENCE [LARGE SCALE GENOMIC DNA]</scope>
</reference>
<accession>A0A1F6V2Z5</accession>
<dbReference type="AlphaFoldDB" id="A0A1F6V2Z5"/>
<proteinExistence type="predicted"/>
<dbReference type="Proteomes" id="UP000178985">
    <property type="component" value="Unassembled WGS sequence"/>
</dbReference>
<dbReference type="InterPro" id="IPR035093">
    <property type="entry name" value="RelE/ParE_toxin_dom_sf"/>
</dbReference>
<evidence type="ECO:0000313" key="1">
    <source>
        <dbReference type="EMBL" id="OGI64002.1"/>
    </source>
</evidence>
<name>A0A1F6V2Z5_9BACT</name>